<dbReference type="PANTHER" id="PTHR35008">
    <property type="entry name" value="BLL4482 PROTEIN-RELATED"/>
    <property type="match status" value="1"/>
</dbReference>
<dbReference type="PANTHER" id="PTHR35008:SF4">
    <property type="entry name" value="BLL4482 PROTEIN"/>
    <property type="match status" value="1"/>
</dbReference>
<dbReference type="SUPFAM" id="SSF46626">
    <property type="entry name" value="Cytochrome c"/>
    <property type="match status" value="1"/>
</dbReference>
<dbReference type="Gene3D" id="1.10.760.10">
    <property type="entry name" value="Cytochrome c-like domain"/>
    <property type="match status" value="1"/>
</dbReference>
<evidence type="ECO:0000256" key="3">
    <source>
        <dbReference type="ARBA" id="ARBA00022617"/>
    </source>
</evidence>
<dbReference type="InterPro" id="IPR009056">
    <property type="entry name" value="Cyt_c-like_dom"/>
</dbReference>
<dbReference type="PROSITE" id="PS51007">
    <property type="entry name" value="CYTC"/>
    <property type="match status" value="1"/>
</dbReference>
<feature type="chain" id="PRO_5047535588" evidence="9">
    <location>
        <begin position="28"/>
        <end position="151"/>
    </location>
</feature>
<comment type="caution">
    <text evidence="11">The sequence shown here is derived from an EMBL/GenBank/DDBJ whole genome shotgun (WGS) entry which is preliminary data.</text>
</comment>
<comment type="cofactor">
    <cofactor evidence="1">
        <name>heme c</name>
        <dbReference type="ChEBI" id="CHEBI:61717"/>
    </cofactor>
</comment>
<dbReference type="InterPro" id="IPR036909">
    <property type="entry name" value="Cyt_c-like_dom_sf"/>
</dbReference>
<organism evidence="11 12">
    <name type="scientific">Cognatishimia coralii</name>
    <dbReference type="NCBI Taxonomy" id="3083254"/>
    <lineage>
        <taxon>Bacteria</taxon>
        <taxon>Pseudomonadati</taxon>
        <taxon>Pseudomonadota</taxon>
        <taxon>Alphaproteobacteria</taxon>
        <taxon>Rhodobacterales</taxon>
        <taxon>Paracoccaceae</taxon>
        <taxon>Cognatishimia</taxon>
    </lineage>
</organism>
<gene>
    <name evidence="11" type="ORF">WG622_16935</name>
</gene>
<evidence type="ECO:0000256" key="8">
    <source>
        <dbReference type="PROSITE-ProRule" id="PRU00433"/>
    </source>
</evidence>
<keyword evidence="12" id="KW-1185">Reference proteome</keyword>
<evidence type="ECO:0000256" key="9">
    <source>
        <dbReference type="SAM" id="SignalP"/>
    </source>
</evidence>
<evidence type="ECO:0000256" key="2">
    <source>
        <dbReference type="ARBA" id="ARBA00022448"/>
    </source>
</evidence>
<evidence type="ECO:0000256" key="4">
    <source>
        <dbReference type="ARBA" id="ARBA00022660"/>
    </source>
</evidence>
<feature type="signal peptide" evidence="9">
    <location>
        <begin position="1"/>
        <end position="27"/>
    </location>
</feature>
<evidence type="ECO:0000313" key="11">
    <source>
        <dbReference type="EMBL" id="MEJ5219943.1"/>
    </source>
</evidence>
<evidence type="ECO:0000256" key="7">
    <source>
        <dbReference type="ARBA" id="ARBA00023004"/>
    </source>
</evidence>
<dbReference type="RefSeq" id="WP_339404597.1">
    <property type="nucleotide sequence ID" value="NZ_JBBGAZ010000014.1"/>
</dbReference>
<keyword evidence="6" id="KW-0249">Electron transport</keyword>
<feature type="domain" description="Cytochrome c" evidence="10">
    <location>
        <begin position="34"/>
        <end position="136"/>
    </location>
</feature>
<evidence type="ECO:0000256" key="1">
    <source>
        <dbReference type="ARBA" id="ARBA00001926"/>
    </source>
</evidence>
<keyword evidence="5 8" id="KW-0479">Metal-binding</keyword>
<keyword evidence="9" id="KW-0732">Signal</keyword>
<reference evidence="11 12" key="1">
    <citation type="submission" date="2024-03" db="EMBL/GenBank/DDBJ databases">
        <title>Cognatishimia coralii sp. nov., a marine bacterium isolated from coral surrounding seawater.</title>
        <authorList>
            <person name="Liu X."/>
            <person name="Liu S."/>
            <person name="Sun H."/>
            <person name="Zhang Y."/>
        </authorList>
    </citation>
    <scope>NUCLEOTIDE SEQUENCE [LARGE SCALE GENOMIC DNA]</scope>
    <source>
        <strain evidence="11 12">D5M38</strain>
    </source>
</reference>
<dbReference type="Pfam" id="PF00034">
    <property type="entry name" value="Cytochrom_C"/>
    <property type="match status" value="1"/>
</dbReference>
<keyword evidence="7 8" id="KW-0408">Iron</keyword>
<protein>
    <submittedName>
        <fullName evidence="11">Cytochrome c</fullName>
    </submittedName>
</protein>
<accession>A0ABU8QKL1</accession>
<name>A0ABU8QKL1_9RHOB</name>
<proteinExistence type="predicted"/>
<evidence type="ECO:0000256" key="6">
    <source>
        <dbReference type="ARBA" id="ARBA00022982"/>
    </source>
</evidence>
<dbReference type="EMBL" id="JBBGAZ010000014">
    <property type="protein sequence ID" value="MEJ5219943.1"/>
    <property type="molecule type" value="Genomic_DNA"/>
</dbReference>
<evidence type="ECO:0000259" key="10">
    <source>
        <dbReference type="PROSITE" id="PS51007"/>
    </source>
</evidence>
<dbReference type="InterPro" id="IPR008168">
    <property type="entry name" value="Cyt_C_IC"/>
</dbReference>
<evidence type="ECO:0000313" key="12">
    <source>
        <dbReference type="Proteomes" id="UP001368270"/>
    </source>
</evidence>
<keyword evidence="3 8" id="KW-0349">Heme</keyword>
<sequence>MTHRSRSSAFAVLFPVCTFSIPFAAQADHELEGRDISRGETLYQDNCAACHGANLEGQPDWQYPDENGVLPAPPHDRTGHTWHHDNQLLFTYTALGGAGTLAARGITDFKSGMPGFAETLSEDEIWDTLAYIRSTWPQRIQDIQASRNPAH</sequence>
<evidence type="ECO:0000256" key="5">
    <source>
        <dbReference type="ARBA" id="ARBA00022723"/>
    </source>
</evidence>
<dbReference type="Proteomes" id="UP001368270">
    <property type="component" value="Unassembled WGS sequence"/>
</dbReference>
<keyword evidence="4" id="KW-0679">Respiratory chain</keyword>
<dbReference type="PRINTS" id="PR00605">
    <property type="entry name" value="CYTCHROMECIC"/>
</dbReference>
<dbReference type="InterPro" id="IPR051459">
    <property type="entry name" value="Cytochrome_c-type_DH"/>
</dbReference>
<keyword evidence="2" id="KW-0813">Transport</keyword>